<dbReference type="Proteomes" id="UP000766550">
    <property type="component" value="Unassembled WGS sequence"/>
</dbReference>
<evidence type="ECO:0000256" key="2">
    <source>
        <dbReference type="ARBA" id="ARBA00023163"/>
    </source>
</evidence>
<evidence type="ECO:0000313" key="6">
    <source>
        <dbReference type="Proteomes" id="UP000766550"/>
    </source>
</evidence>
<keyword evidence="1" id="KW-0805">Transcription regulation</keyword>
<name>A0A8J8C6S2_9EURY</name>
<evidence type="ECO:0000256" key="3">
    <source>
        <dbReference type="SAM" id="MobiDB-lite"/>
    </source>
</evidence>
<keyword evidence="2" id="KW-0804">Transcription</keyword>
<dbReference type="RefSeq" id="WP_162317330.1">
    <property type="nucleotide sequence ID" value="NZ_JAHQXF010000001.1"/>
</dbReference>
<proteinExistence type="predicted"/>
<evidence type="ECO:0000256" key="1">
    <source>
        <dbReference type="ARBA" id="ARBA00023015"/>
    </source>
</evidence>
<dbReference type="OrthoDB" id="156233at2157"/>
<evidence type="ECO:0000313" key="5">
    <source>
        <dbReference type="EMBL" id="MBV0924268.1"/>
    </source>
</evidence>
<evidence type="ECO:0000259" key="4">
    <source>
        <dbReference type="Pfam" id="PF04967"/>
    </source>
</evidence>
<protein>
    <submittedName>
        <fullName evidence="5">Helix-turn-helix domain-containing protein</fullName>
    </submittedName>
</protein>
<feature type="region of interest" description="Disordered" evidence="3">
    <location>
        <begin position="197"/>
        <end position="218"/>
    </location>
</feature>
<accession>A0A8J8C6S2</accession>
<organism evidence="5 6">
    <name type="scientific">Haloarcula limicola</name>
    <dbReference type="NCBI Taxonomy" id="1429915"/>
    <lineage>
        <taxon>Archaea</taxon>
        <taxon>Methanobacteriati</taxon>
        <taxon>Methanobacteriota</taxon>
        <taxon>Stenosarchaea group</taxon>
        <taxon>Halobacteria</taxon>
        <taxon>Halobacteriales</taxon>
        <taxon>Haloarculaceae</taxon>
        <taxon>Haloarcula</taxon>
    </lineage>
</organism>
<dbReference type="PANTHER" id="PTHR34236:SF1">
    <property type="entry name" value="DIMETHYL SULFOXIDE REDUCTASE TRANSCRIPTIONAL ACTIVATOR"/>
    <property type="match status" value="1"/>
</dbReference>
<comment type="caution">
    <text evidence="5">The sequence shown here is derived from an EMBL/GenBank/DDBJ whole genome shotgun (WGS) entry which is preliminary data.</text>
</comment>
<dbReference type="InterPro" id="IPR007050">
    <property type="entry name" value="HTH_bacterioopsin"/>
</dbReference>
<dbReference type="AlphaFoldDB" id="A0A8J8C6S2"/>
<dbReference type="PANTHER" id="PTHR34236">
    <property type="entry name" value="DIMETHYL SULFOXIDE REDUCTASE TRANSCRIPTIONAL ACTIVATOR"/>
    <property type="match status" value="1"/>
</dbReference>
<dbReference type="EMBL" id="JAHQXF010000001">
    <property type="protein sequence ID" value="MBV0924268.1"/>
    <property type="molecule type" value="Genomic_DNA"/>
</dbReference>
<reference evidence="5 6" key="1">
    <citation type="submission" date="2021-06" db="EMBL/GenBank/DDBJ databases">
        <title>New haloarchaea isolates fom saline soil.</title>
        <authorList>
            <person name="Duran-Viseras A."/>
            <person name="Sanchez-Porro C.S."/>
            <person name="Ventosa A."/>
        </authorList>
    </citation>
    <scope>NUCLEOTIDE SEQUENCE [LARGE SCALE GENOMIC DNA]</scope>
    <source>
        <strain evidence="5 6">JCM 183640</strain>
    </source>
</reference>
<keyword evidence="6" id="KW-1185">Reference proteome</keyword>
<sequence length="218" mass="23452">MIADFHVESACLRRAGETADGVSIQRLHAREQRCRLDLWVGESDRREVEAAITGEEGVREVTHVGAEAGGHWFVVATTDAALLSVGRALSSSDGMLVHADRTDEGWAVRARFADRSTVISFREAIVADGVTADFRSVIADDDEPSTDFGVTAPQREVLLLASDSGYFTVPRDASLSDLAARLDISSQAASERLRRGTGTLVSNTLASPHRPVVGSRHP</sequence>
<gene>
    <name evidence="5" type="ORF">KTS45_08645</name>
</gene>
<feature type="domain" description="HTH bat-type" evidence="4">
    <location>
        <begin position="151"/>
        <end position="201"/>
    </location>
</feature>
<dbReference type="Pfam" id="PF04967">
    <property type="entry name" value="HTH_10"/>
    <property type="match status" value="1"/>
</dbReference>